<evidence type="ECO:0000256" key="7">
    <source>
        <dbReference type="ARBA" id="ARBA00023098"/>
    </source>
</evidence>
<keyword evidence="6" id="KW-0442">Lipid degradation</keyword>
<dbReference type="PANTHER" id="PTHR45650:SF9">
    <property type="entry name" value="SGNH HYDROLASE-TYPE ESTERASE DOMAIN-CONTAINING PROTEIN"/>
    <property type="match status" value="1"/>
</dbReference>
<gene>
    <name evidence="9" type="ORF">CTI12_AA252610</name>
</gene>
<dbReference type="EMBL" id="PKPP01002570">
    <property type="protein sequence ID" value="PWA74419.1"/>
    <property type="molecule type" value="Genomic_DNA"/>
</dbReference>
<dbReference type="Proteomes" id="UP000245207">
    <property type="component" value="Unassembled WGS sequence"/>
</dbReference>
<evidence type="ECO:0000256" key="8">
    <source>
        <dbReference type="SAM" id="SignalP"/>
    </source>
</evidence>
<name>A0A2U1NLN6_ARTAN</name>
<evidence type="ECO:0000256" key="1">
    <source>
        <dbReference type="ARBA" id="ARBA00004613"/>
    </source>
</evidence>
<keyword evidence="7" id="KW-0443">Lipid metabolism</keyword>
<dbReference type="SUPFAM" id="SSF52266">
    <property type="entry name" value="SGNH hydrolase"/>
    <property type="match status" value="1"/>
</dbReference>
<dbReference type="GO" id="GO:0005576">
    <property type="term" value="C:extracellular region"/>
    <property type="evidence" value="ECO:0007669"/>
    <property type="project" value="UniProtKB-SubCell"/>
</dbReference>
<dbReference type="InterPro" id="IPR051238">
    <property type="entry name" value="GDSL_esterase/lipase"/>
</dbReference>
<evidence type="ECO:0000256" key="4">
    <source>
        <dbReference type="ARBA" id="ARBA00022729"/>
    </source>
</evidence>
<comment type="subcellular location">
    <subcellularLocation>
        <location evidence="1">Secreted</location>
    </subcellularLocation>
</comment>
<dbReference type="AlphaFoldDB" id="A0A2U1NLN6"/>
<dbReference type="InterPro" id="IPR001087">
    <property type="entry name" value="GDSL"/>
</dbReference>
<evidence type="ECO:0000256" key="5">
    <source>
        <dbReference type="ARBA" id="ARBA00022801"/>
    </source>
</evidence>
<dbReference type="GO" id="GO:0016042">
    <property type="term" value="P:lipid catabolic process"/>
    <property type="evidence" value="ECO:0007669"/>
    <property type="project" value="UniProtKB-KW"/>
</dbReference>
<proteinExistence type="inferred from homology"/>
<keyword evidence="5 9" id="KW-0378">Hydrolase</keyword>
<comment type="similarity">
    <text evidence="2">Belongs to the 'GDSL' lipolytic enzyme family.</text>
</comment>
<evidence type="ECO:0000313" key="10">
    <source>
        <dbReference type="Proteomes" id="UP000245207"/>
    </source>
</evidence>
<reference evidence="9 10" key="1">
    <citation type="journal article" date="2018" name="Mol. Plant">
        <title>The genome of Artemisia annua provides insight into the evolution of Asteraceae family and artemisinin biosynthesis.</title>
        <authorList>
            <person name="Shen Q."/>
            <person name="Zhang L."/>
            <person name="Liao Z."/>
            <person name="Wang S."/>
            <person name="Yan T."/>
            <person name="Shi P."/>
            <person name="Liu M."/>
            <person name="Fu X."/>
            <person name="Pan Q."/>
            <person name="Wang Y."/>
            <person name="Lv Z."/>
            <person name="Lu X."/>
            <person name="Zhang F."/>
            <person name="Jiang W."/>
            <person name="Ma Y."/>
            <person name="Chen M."/>
            <person name="Hao X."/>
            <person name="Li L."/>
            <person name="Tang Y."/>
            <person name="Lv G."/>
            <person name="Zhou Y."/>
            <person name="Sun X."/>
            <person name="Brodelius P.E."/>
            <person name="Rose J.K.C."/>
            <person name="Tang K."/>
        </authorList>
    </citation>
    <scope>NUCLEOTIDE SEQUENCE [LARGE SCALE GENOMIC DNA]</scope>
    <source>
        <strain evidence="10">cv. Huhao1</strain>
        <tissue evidence="9">Leaf</tissue>
    </source>
</reference>
<comment type="caution">
    <text evidence="9">The sequence shown here is derived from an EMBL/GenBank/DDBJ whole genome shotgun (WGS) entry which is preliminary data.</text>
</comment>
<accession>A0A2U1NLN6</accession>
<evidence type="ECO:0000313" key="9">
    <source>
        <dbReference type="EMBL" id="PWA74419.1"/>
    </source>
</evidence>
<organism evidence="9 10">
    <name type="scientific">Artemisia annua</name>
    <name type="common">Sweet wormwood</name>
    <dbReference type="NCBI Taxonomy" id="35608"/>
    <lineage>
        <taxon>Eukaryota</taxon>
        <taxon>Viridiplantae</taxon>
        <taxon>Streptophyta</taxon>
        <taxon>Embryophyta</taxon>
        <taxon>Tracheophyta</taxon>
        <taxon>Spermatophyta</taxon>
        <taxon>Magnoliopsida</taxon>
        <taxon>eudicotyledons</taxon>
        <taxon>Gunneridae</taxon>
        <taxon>Pentapetalae</taxon>
        <taxon>asterids</taxon>
        <taxon>campanulids</taxon>
        <taxon>Asterales</taxon>
        <taxon>Asteraceae</taxon>
        <taxon>Asteroideae</taxon>
        <taxon>Anthemideae</taxon>
        <taxon>Artemisiinae</taxon>
        <taxon>Artemisia</taxon>
    </lineage>
</organism>
<evidence type="ECO:0000256" key="6">
    <source>
        <dbReference type="ARBA" id="ARBA00022963"/>
    </source>
</evidence>
<dbReference type="CDD" id="cd01837">
    <property type="entry name" value="SGNH_plant_lipase_like"/>
    <property type="match status" value="1"/>
</dbReference>
<dbReference type="OrthoDB" id="1683520at2759"/>
<keyword evidence="3" id="KW-0964">Secreted</keyword>
<evidence type="ECO:0000256" key="3">
    <source>
        <dbReference type="ARBA" id="ARBA00022525"/>
    </source>
</evidence>
<feature type="chain" id="PRO_5015693266" evidence="8">
    <location>
        <begin position="23"/>
        <end position="344"/>
    </location>
</feature>
<dbReference type="InterPro" id="IPR035669">
    <property type="entry name" value="SGNH_plant_lipase-like"/>
</dbReference>
<dbReference type="GO" id="GO:0016788">
    <property type="term" value="F:hydrolase activity, acting on ester bonds"/>
    <property type="evidence" value="ECO:0007669"/>
    <property type="project" value="InterPro"/>
</dbReference>
<feature type="signal peptide" evidence="8">
    <location>
        <begin position="1"/>
        <end position="22"/>
    </location>
</feature>
<keyword evidence="10" id="KW-1185">Reference proteome</keyword>
<sequence>MARKLTLFFSFFLVAWFTQLQRFLVFGHGEPKVPCYFIFGDSLVDSGNNNDLNTSAKANYPPYGCDFPEGVSGQNLGFKNFTPPYNTATNEDLSTGVNYGSGSAGILEDTGCHLGDRVSLERQLKNHESVVTRLALQLQNTEEHLKKCVYIINIGNNDFINNYLMPNNYPSSHQYNLEQYADVLQKHYTQHLKTLHRLGGRKIAVFGLGMLGCAPAEIEKYGTNGKPCVEWINDAVSIFNNRLKPLVDELNVVLPDAKFTFINMSNILAPRGGEPLPNKPCCLVREDGQCIPNSIPCPNRSLSVYLDSFHPTEIANRVLAQRSYTSIYTEDASPYDIGRFARES</sequence>
<dbReference type="STRING" id="35608.A0A2U1NLN6"/>
<keyword evidence="4 8" id="KW-0732">Signal</keyword>
<dbReference type="Gene3D" id="3.40.50.1110">
    <property type="entry name" value="SGNH hydrolase"/>
    <property type="match status" value="1"/>
</dbReference>
<protein>
    <submittedName>
        <fullName evidence="9">SGNH hydrolase-type esterase domain-containing protein</fullName>
    </submittedName>
</protein>
<dbReference type="InterPro" id="IPR036514">
    <property type="entry name" value="SGNH_hydro_sf"/>
</dbReference>
<dbReference type="PANTHER" id="PTHR45650">
    <property type="entry name" value="GDSL-LIKE LIPASE/ACYLHYDROLASE-RELATED"/>
    <property type="match status" value="1"/>
</dbReference>
<dbReference type="Pfam" id="PF00657">
    <property type="entry name" value="Lipase_GDSL"/>
    <property type="match status" value="1"/>
</dbReference>
<evidence type="ECO:0000256" key="2">
    <source>
        <dbReference type="ARBA" id="ARBA00008668"/>
    </source>
</evidence>